<feature type="domain" description="SusD-like N-terminal" evidence="7">
    <location>
        <begin position="21"/>
        <end position="224"/>
    </location>
</feature>
<keyword evidence="9" id="KW-1185">Reference proteome</keyword>
<gene>
    <name evidence="8" type="ORF">H8S64_12265</name>
</gene>
<keyword evidence="5" id="KW-0998">Cell outer membrane</keyword>
<dbReference type="Pfam" id="PF14322">
    <property type="entry name" value="SusD-like_3"/>
    <property type="match status" value="1"/>
</dbReference>
<dbReference type="Proteomes" id="UP000646484">
    <property type="component" value="Unassembled WGS sequence"/>
</dbReference>
<reference evidence="8 9" key="1">
    <citation type="submission" date="2020-08" db="EMBL/GenBank/DDBJ databases">
        <title>Genome public.</title>
        <authorList>
            <person name="Liu C."/>
            <person name="Sun Q."/>
        </authorList>
    </citation>
    <scope>NUCLEOTIDE SEQUENCE [LARGE SCALE GENOMIC DNA]</scope>
    <source>
        <strain evidence="8 9">NSJ-56</strain>
    </source>
</reference>
<dbReference type="RefSeq" id="WP_186976307.1">
    <property type="nucleotide sequence ID" value="NZ_JACOOH010000005.1"/>
</dbReference>
<accession>A0ABR7D1R5</accession>
<dbReference type="Gene3D" id="1.25.40.390">
    <property type="match status" value="1"/>
</dbReference>
<evidence type="ECO:0000259" key="6">
    <source>
        <dbReference type="Pfam" id="PF07980"/>
    </source>
</evidence>
<dbReference type="PROSITE" id="PS51257">
    <property type="entry name" value="PROKAR_LIPOPROTEIN"/>
    <property type="match status" value="1"/>
</dbReference>
<feature type="domain" description="RagB/SusD" evidence="6">
    <location>
        <begin position="327"/>
        <end position="476"/>
    </location>
</feature>
<dbReference type="InterPro" id="IPR011990">
    <property type="entry name" value="TPR-like_helical_dom_sf"/>
</dbReference>
<evidence type="ECO:0000256" key="5">
    <source>
        <dbReference type="ARBA" id="ARBA00023237"/>
    </source>
</evidence>
<evidence type="ECO:0000256" key="1">
    <source>
        <dbReference type="ARBA" id="ARBA00004442"/>
    </source>
</evidence>
<evidence type="ECO:0000256" key="2">
    <source>
        <dbReference type="ARBA" id="ARBA00006275"/>
    </source>
</evidence>
<comment type="similarity">
    <text evidence="2">Belongs to the SusD family.</text>
</comment>
<evidence type="ECO:0000256" key="4">
    <source>
        <dbReference type="ARBA" id="ARBA00023136"/>
    </source>
</evidence>
<evidence type="ECO:0000256" key="3">
    <source>
        <dbReference type="ARBA" id="ARBA00022729"/>
    </source>
</evidence>
<comment type="subcellular location">
    <subcellularLocation>
        <location evidence="1">Cell outer membrane</location>
    </subcellularLocation>
</comment>
<sequence length="511" mass="59223">MKKSNLTFIMMGLLLFCGCDDFLNEEPDDRAKVESPSDIKELLVNAYPRASYFVICEMMSDNVADRGFSNSCATAVTDDEMYHWKDGTDSDADSPFAVWTGWYEGIAAANYALRVIDSKPDQENYNAMRGEALLCRALGHFLLVNLWAEHYDPATASTAPGIPYVTEPETVAIKEYTRNTMEEVYDMIESDLRRGLVLIDDKSYTMPKFHFTKRAAHAFAARFYTYKGTDWDKVVYHTLQAAPENFATEMRDYSVLNNMTIMEYMKEYTNPALANILLAVCMETYWNDLYQTCPPKNSRYVLSPAMAYSLFHPNSSNNLQRGRWVYRKEGTGTSVSSMVKFYAYFKNISETSNWGNTYVNMPMFTVEDVALNRAEAYTMLGDTTRALQTINRFLSMRTSDYDPVKHGLNMKRIITYFQEPSWDDQRPEPHYKAELDADKNKLYLMMAIAYLRRKEFMQEGMRWFDIKRFHLPVVHTLHWEGTEIALDRYDKRRALQIPQEAQKVGVIPNER</sequence>
<keyword evidence="3" id="KW-0732">Signal</keyword>
<proteinExistence type="inferred from homology"/>
<evidence type="ECO:0000313" key="9">
    <source>
        <dbReference type="Proteomes" id="UP000646484"/>
    </source>
</evidence>
<name>A0ABR7D1R5_9BACT</name>
<dbReference type="SUPFAM" id="SSF48452">
    <property type="entry name" value="TPR-like"/>
    <property type="match status" value="1"/>
</dbReference>
<evidence type="ECO:0000259" key="7">
    <source>
        <dbReference type="Pfam" id="PF14322"/>
    </source>
</evidence>
<dbReference type="EMBL" id="JACOOH010000005">
    <property type="protein sequence ID" value="MBC5621873.1"/>
    <property type="molecule type" value="Genomic_DNA"/>
</dbReference>
<protein>
    <submittedName>
        <fullName evidence="8">RagB/SusD family nutrient uptake outer membrane protein</fullName>
    </submittedName>
</protein>
<evidence type="ECO:0000313" key="8">
    <source>
        <dbReference type="EMBL" id="MBC5621873.1"/>
    </source>
</evidence>
<dbReference type="InterPro" id="IPR033985">
    <property type="entry name" value="SusD-like_N"/>
</dbReference>
<keyword evidence="4" id="KW-0472">Membrane</keyword>
<dbReference type="Pfam" id="PF07980">
    <property type="entry name" value="SusD_RagB"/>
    <property type="match status" value="1"/>
</dbReference>
<organism evidence="8 9">
    <name type="scientific">Butyricimonas hominis</name>
    <dbReference type="NCBI Taxonomy" id="2763032"/>
    <lineage>
        <taxon>Bacteria</taxon>
        <taxon>Pseudomonadati</taxon>
        <taxon>Bacteroidota</taxon>
        <taxon>Bacteroidia</taxon>
        <taxon>Bacteroidales</taxon>
        <taxon>Odoribacteraceae</taxon>
        <taxon>Butyricimonas</taxon>
    </lineage>
</organism>
<comment type="caution">
    <text evidence="8">The sequence shown here is derived from an EMBL/GenBank/DDBJ whole genome shotgun (WGS) entry which is preliminary data.</text>
</comment>
<dbReference type="InterPro" id="IPR012944">
    <property type="entry name" value="SusD_RagB_dom"/>
</dbReference>